<feature type="coiled-coil region" evidence="5">
    <location>
        <begin position="83"/>
        <end position="117"/>
    </location>
</feature>
<dbReference type="Proteomes" id="UP000186857">
    <property type="component" value="Unassembled WGS sequence"/>
</dbReference>
<evidence type="ECO:0000256" key="1">
    <source>
        <dbReference type="ARBA" id="ARBA00022491"/>
    </source>
</evidence>
<dbReference type="GO" id="GO:0003677">
    <property type="term" value="F:DNA binding"/>
    <property type="evidence" value="ECO:0007669"/>
    <property type="project" value="UniProtKB-KW"/>
</dbReference>
<dbReference type="PANTHER" id="PTHR30204:SF69">
    <property type="entry name" value="MERR-FAMILY TRANSCRIPTIONAL REGULATOR"/>
    <property type="match status" value="1"/>
</dbReference>
<dbReference type="InterPro" id="IPR009061">
    <property type="entry name" value="DNA-bd_dom_put_sf"/>
</dbReference>
<proteinExistence type="predicted"/>
<reference evidence="7 8" key="1">
    <citation type="submission" date="2016-12" db="EMBL/GenBank/DDBJ databases">
        <title>Genomic Comparison of strains in the 'Actinomyces naeslundii' Group.</title>
        <authorList>
            <person name="Mughal S.R."/>
            <person name="Do T."/>
            <person name="Gilbert S.C."/>
            <person name="Witherden E.A."/>
            <person name="Didelot X."/>
            <person name="Beighton D."/>
        </authorList>
    </citation>
    <scope>NUCLEOTIDE SEQUENCE [LARGE SCALE GENOMIC DNA]</scope>
    <source>
        <strain evidence="7 8">CCUG 33920</strain>
    </source>
</reference>
<evidence type="ECO:0000256" key="4">
    <source>
        <dbReference type="ARBA" id="ARBA00023163"/>
    </source>
</evidence>
<accession>A0A1Q8VAL9</accession>
<evidence type="ECO:0000259" key="6">
    <source>
        <dbReference type="PROSITE" id="PS50937"/>
    </source>
</evidence>
<evidence type="ECO:0000256" key="3">
    <source>
        <dbReference type="ARBA" id="ARBA00023125"/>
    </source>
</evidence>
<dbReference type="PROSITE" id="PS50937">
    <property type="entry name" value="HTH_MERR_2"/>
    <property type="match status" value="1"/>
</dbReference>
<dbReference type="SUPFAM" id="SSF46955">
    <property type="entry name" value="Putative DNA-binding domain"/>
    <property type="match status" value="1"/>
</dbReference>
<organism evidence="7 8">
    <name type="scientific">Actinomyces oris</name>
    <dbReference type="NCBI Taxonomy" id="544580"/>
    <lineage>
        <taxon>Bacteria</taxon>
        <taxon>Bacillati</taxon>
        <taxon>Actinomycetota</taxon>
        <taxon>Actinomycetes</taxon>
        <taxon>Actinomycetales</taxon>
        <taxon>Actinomycetaceae</taxon>
        <taxon>Actinomyces</taxon>
    </lineage>
</organism>
<dbReference type="PROSITE" id="PS00552">
    <property type="entry name" value="HTH_MERR_1"/>
    <property type="match status" value="1"/>
</dbReference>
<dbReference type="Gene3D" id="1.10.1660.10">
    <property type="match status" value="1"/>
</dbReference>
<dbReference type="RefSeq" id="WP_075376497.1">
    <property type="nucleotide sequence ID" value="NZ_MSKJ01000009.1"/>
</dbReference>
<keyword evidence="1" id="KW-0678">Repressor</keyword>
<dbReference type="InterPro" id="IPR000551">
    <property type="entry name" value="MerR-type_HTH_dom"/>
</dbReference>
<dbReference type="PANTHER" id="PTHR30204">
    <property type="entry name" value="REDOX-CYCLING DRUG-SENSING TRANSCRIPTIONAL ACTIVATOR SOXR"/>
    <property type="match status" value="1"/>
</dbReference>
<evidence type="ECO:0000256" key="5">
    <source>
        <dbReference type="SAM" id="Coils"/>
    </source>
</evidence>
<dbReference type="Pfam" id="PF13411">
    <property type="entry name" value="MerR_1"/>
    <property type="match status" value="1"/>
</dbReference>
<keyword evidence="5" id="KW-0175">Coiled coil</keyword>
<dbReference type="PRINTS" id="PR00040">
    <property type="entry name" value="HTHMERR"/>
</dbReference>
<dbReference type="SMART" id="SM00422">
    <property type="entry name" value="HTH_MERR"/>
    <property type="match status" value="1"/>
</dbReference>
<keyword evidence="2" id="KW-0805">Transcription regulation</keyword>
<dbReference type="AlphaFoldDB" id="A0A1Q8VAL9"/>
<evidence type="ECO:0000256" key="2">
    <source>
        <dbReference type="ARBA" id="ARBA00023015"/>
    </source>
</evidence>
<protein>
    <submittedName>
        <fullName evidence="7">MerR family transcriptional regulator</fullName>
    </submittedName>
</protein>
<evidence type="ECO:0000313" key="7">
    <source>
        <dbReference type="EMBL" id="OLO45142.1"/>
    </source>
</evidence>
<sequence>MRIGEFARQAGVSPRSLRHYEEAGLLVPTRTSAGYRNYSLKDLDAVARIRPILATGLGVAAARRYLDCVEVAGDDRAVSITMCSNLRRELEAVEERIARHRSRLAREQDALNRFRAAAGEEE</sequence>
<name>A0A1Q8VAL9_9ACTO</name>
<evidence type="ECO:0000313" key="8">
    <source>
        <dbReference type="Proteomes" id="UP000186857"/>
    </source>
</evidence>
<gene>
    <name evidence="7" type="ORF">BKH29_05085</name>
</gene>
<keyword evidence="4" id="KW-0804">Transcription</keyword>
<dbReference type="EMBL" id="MSKJ01000009">
    <property type="protein sequence ID" value="OLO45142.1"/>
    <property type="molecule type" value="Genomic_DNA"/>
</dbReference>
<keyword evidence="3" id="KW-0238">DNA-binding</keyword>
<comment type="caution">
    <text evidence="7">The sequence shown here is derived from an EMBL/GenBank/DDBJ whole genome shotgun (WGS) entry which is preliminary data.</text>
</comment>
<dbReference type="OrthoDB" id="9802039at2"/>
<dbReference type="GO" id="GO:0003700">
    <property type="term" value="F:DNA-binding transcription factor activity"/>
    <property type="evidence" value="ECO:0007669"/>
    <property type="project" value="InterPro"/>
</dbReference>
<feature type="domain" description="HTH merR-type" evidence="6">
    <location>
        <begin position="1"/>
        <end position="68"/>
    </location>
</feature>
<dbReference type="InterPro" id="IPR047057">
    <property type="entry name" value="MerR_fam"/>
</dbReference>